<accession>A0ABS3FM93</accession>
<dbReference type="Proteomes" id="UP000664844">
    <property type="component" value="Unassembled WGS sequence"/>
</dbReference>
<dbReference type="RefSeq" id="WP_207086760.1">
    <property type="nucleotide sequence ID" value="NZ_JAFLQW010000087.1"/>
</dbReference>
<comment type="caution">
    <text evidence="2">The sequence shown here is derived from an EMBL/GenBank/DDBJ whole genome shotgun (WGS) entry which is preliminary data.</text>
</comment>
<evidence type="ECO:0000313" key="2">
    <source>
        <dbReference type="EMBL" id="MBO0348200.1"/>
    </source>
</evidence>
<keyword evidence="3" id="KW-1185">Reference proteome</keyword>
<dbReference type="EMBL" id="JAFLQW010000087">
    <property type="protein sequence ID" value="MBO0348200.1"/>
    <property type="molecule type" value="Genomic_DNA"/>
</dbReference>
<feature type="compositionally biased region" description="Low complexity" evidence="1">
    <location>
        <begin position="21"/>
        <end position="30"/>
    </location>
</feature>
<proteinExistence type="predicted"/>
<evidence type="ECO:0000313" key="3">
    <source>
        <dbReference type="Proteomes" id="UP000664844"/>
    </source>
</evidence>
<organism evidence="2 3">
    <name type="scientific">Phormidium pseudopriestleyi FRX01</name>
    <dbReference type="NCBI Taxonomy" id="1759528"/>
    <lineage>
        <taxon>Bacteria</taxon>
        <taxon>Bacillati</taxon>
        <taxon>Cyanobacteriota</taxon>
        <taxon>Cyanophyceae</taxon>
        <taxon>Oscillatoriophycideae</taxon>
        <taxon>Oscillatoriales</taxon>
        <taxon>Oscillatoriaceae</taxon>
        <taxon>Phormidium</taxon>
    </lineage>
</organism>
<name>A0ABS3FM93_9CYAN</name>
<sequence>MILLQPIAPEEKNNMGDRLGSPRLSPAASRSRSPLCVLTILCLKLRGAIALGIKVLSLISAQWQGMSQKVTPFP</sequence>
<feature type="region of interest" description="Disordered" evidence="1">
    <location>
        <begin position="1"/>
        <end position="30"/>
    </location>
</feature>
<protein>
    <submittedName>
        <fullName evidence="2">Uncharacterized protein</fullName>
    </submittedName>
</protein>
<gene>
    <name evidence="2" type="ORF">J0895_03590</name>
</gene>
<reference evidence="2 3" key="1">
    <citation type="submission" date="2021-03" db="EMBL/GenBank/DDBJ databases">
        <title>Metabolic Capacity of the Antarctic Cyanobacterium Phormidium pseudopriestleyi that Sustains Oxygenic Photosynthesis in the Presence of Hydrogen Sulfide.</title>
        <authorList>
            <person name="Lumian J.E."/>
            <person name="Jungblut A.D."/>
            <person name="Dillon M.L."/>
            <person name="Hawes I."/>
            <person name="Doran P.T."/>
            <person name="Mackey T.J."/>
            <person name="Dick G.J."/>
            <person name="Grettenberger C.L."/>
            <person name="Sumner D.Y."/>
        </authorList>
    </citation>
    <scope>NUCLEOTIDE SEQUENCE [LARGE SCALE GENOMIC DNA]</scope>
    <source>
        <strain evidence="2 3">FRX01</strain>
    </source>
</reference>
<evidence type="ECO:0000256" key="1">
    <source>
        <dbReference type="SAM" id="MobiDB-lite"/>
    </source>
</evidence>